<dbReference type="Proteomes" id="UP000268652">
    <property type="component" value="Unassembled WGS sequence"/>
</dbReference>
<evidence type="ECO:0000313" key="3">
    <source>
        <dbReference type="EMBL" id="RKN21777.1"/>
    </source>
</evidence>
<proteinExistence type="predicted"/>
<dbReference type="GO" id="GO:0016747">
    <property type="term" value="F:acyltransferase activity, transferring groups other than amino-acyl groups"/>
    <property type="evidence" value="ECO:0007669"/>
    <property type="project" value="InterPro"/>
</dbReference>
<dbReference type="AlphaFoldDB" id="A0A3A9W734"/>
<dbReference type="OrthoDB" id="4549080at2"/>
<dbReference type="Gene3D" id="3.40.630.30">
    <property type="match status" value="1"/>
</dbReference>
<reference evidence="4 5" key="1">
    <citation type="submission" date="2018-09" db="EMBL/GenBank/DDBJ databases">
        <title>Streptomyces sp. nov. DS1-2, an endophytic actinomycete isolated from roots of Dendrobium scabrilingue.</title>
        <authorList>
            <person name="Kuncharoen N."/>
            <person name="Kudo T."/>
            <person name="Ohkuma M."/>
            <person name="Yuki M."/>
            <person name="Tanasupawat S."/>
        </authorList>
    </citation>
    <scope>NUCLEOTIDE SEQUENCE [LARGE SCALE GENOMIC DNA]</scope>
    <source>
        <strain evidence="2 5">AZ1-7</strain>
        <strain evidence="3 4">DS1-2</strain>
    </source>
</reference>
<name>A0A3A9W734_9ACTN</name>
<gene>
    <name evidence="3" type="ORF">D7318_15545</name>
    <name evidence="2" type="ORF">D7319_14590</name>
</gene>
<keyword evidence="4" id="KW-1185">Reference proteome</keyword>
<dbReference type="Pfam" id="PF00583">
    <property type="entry name" value="Acetyltransf_1"/>
    <property type="match status" value="1"/>
</dbReference>
<accession>A0A3A9W734</accession>
<keyword evidence="2" id="KW-0808">Transferase</keyword>
<protein>
    <submittedName>
        <fullName evidence="2">GNAT family N-acetyltransferase</fullName>
    </submittedName>
</protein>
<dbReference type="Proteomes" id="UP000275024">
    <property type="component" value="Unassembled WGS sequence"/>
</dbReference>
<dbReference type="InterPro" id="IPR016181">
    <property type="entry name" value="Acyl_CoA_acyltransferase"/>
</dbReference>
<dbReference type="PROSITE" id="PS51186">
    <property type="entry name" value="GNAT"/>
    <property type="match status" value="1"/>
</dbReference>
<evidence type="ECO:0000313" key="2">
    <source>
        <dbReference type="EMBL" id="RKN08619.1"/>
    </source>
</evidence>
<dbReference type="RefSeq" id="WP_120697699.1">
    <property type="nucleotide sequence ID" value="NZ_RBDX01000010.1"/>
</dbReference>
<evidence type="ECO:0000313" key="4">
    <source>
        <dbReference type="Proteomes" id="UP000268652"/>
    </source>
</evidence>
<dbReference type="InterPro" id="IPR000182">
    <property type="entry name" value="GNAT_dom"/>
</dbReference>
<evidence type="ECO:0000259" key="1">
    <source>
        <dbReference type="PROSITE" id="PS51186"/>
    </source>
</evidence>
<comment type="caution">
    <text evidence="2">The sequence shown here is derived from an EMBL/GenBank/DDBJ whole genome shotgun (WGS) entry which is preliminary data.</text>
</comment>
<dbReference type="SUPFAM" id="SSF55729">
    <property type="entry name" value="Acyl-CoA N-acyltransferases (Nat)"/>
    <property type="match status" value="1"/>
</dbReference>
<dbReference type="EMBL" id="RBDY01000010">
    <property type="protein sequence ID" value="RKN21777.1"/>
    <property type="molecule type" value="Genomic_DNA"/>
</dbReference>
<organism evidence="2 5">
    <name type="scientific">Streptomyces radicis</name>
    <dbReference type="NCBI Taxonomy" id="1750517"/>
    <lineage>
        <taxon>Bacteria</taxon>
        <taxon>Bacillati</taxon>
        <taxon>Actinomycetota</taxon>
        <taxon>Actinomycetes</taxon>
        <taxon>Kitasatosporales</taxon>
        <taxon>Streptomycetaceae</taxon>
        <taxon>Streptomyces</taxon>
    </lineage>
</organism>
<sequence>MITYVWRDAFGNDEVEALHAEGFGHEPLASDDWWGRVRRHSLGWVCARRAGTGALVGFVNAVWDGGGHAFLVDTVVAGSARHEGVGTRLVALAAERASAAGCEWLHVDFEERLRPFYINACGFSPTPAGLIALRA</sequence>
<dbReference type="EMBL" id="RBDX01000010">
    <property type="protein sequence ID" value="RKN08619.1"/>
    <property type="molecule type" value="Genomic_DNA"/>
</dbReference>
<feature type="domain" description="N-acetyltransferase" evidence="1">
    <location>
        <begin position="2"/>
        <end position="135"/>
    </location>
</feature>
<evidence type="ECO:0000313" key="5">
    <source>
        <dbReference type="Proteomes" id="UP000275024"/>
    </source>
</evidence>